<dbReference type="EMBL" id="KV453916">
    <property type="protein sequence ID" value="ODV77179.1"/>
    <property type="molecule type" value="Genomic_DNA"/>
</dbReference>
<evidence type="ECO:0000256" key="10">
    <source>
        <dbReference type="ARBA" id="ARBA00022889"/>
    </source>
</evidence>
<dbReference type="Pfam" id="PF05792">
    <property type="entry name" value="Candida_ALS"/>
    <property type="match status" value="3"/>
</dbReference>
<proteinExistence type="inferred from homology"/>
<keyword evidence="4" id="KW-1003">Cell membrane</keyword>
<keyword evidence="5" id="KW-0134">Cell wall</keyword>
<evidence type="ECO:0000256" key="6">
    <source>
        <dbReference type="ARBA" id="ARBA00022525"/>
    </source>
</evidence>
<keyword evidence="10" id="KW-0130">Cell adhesion</keyword>
<evidence type="ECO:0000256" key="14">
    <source>
        <dbReference type="ARBA" id="ARBA00023180"/>
    </source>
</evidence>
<gene>
    <name evidence="18" type="ORF">CANTADRAFT_56865</name>
</gene>
<reference evidence="19" key="1">
    <citation type="submission" date="2016-05" db="EMBL/GenBank/DDBJ databases">
        <title>Comparative genomics of biotechnologically important yeasts.</title>
        <authorList>
            <consortium name="DOE Joint Genome Institute"/>
            <person name="Riley R."/>
            <person name="Haridas S."/>
            <person name="Wolfe K.H."/>
            <person name="Lopes M.R."/>
            <person name="Hittinger C.T."/>
            <person name="Goker M."/>
            <person name="Salamov A."/>
            <person name="Wisecaver J."/>
            <person name="Long T.M."/>
            <person name="Aerts A.L."/>
            <person name="Barry K."/>
            <person name="Choi C."/>
            <person name="Clum A."/>
            <person name="Coughlan A.Y."/>
            <person name="Deshpande S."/>
            <person name="Douglass A.P."/>
            <person name="Hanson S.J."/>
            <person name="Klenk H.-P."/>
            <person name="Labutti K."/>
            <person name="Lapidus A."/>
            <person name="Lindquist E."/>
            <person name="Lipzen A."/>
            <person name="Meier-Kolthoff J.P."/>
            <person name="Ohm R.A."/>
            <person name="Otillar R.P."/>
            <person name="Pangilinan J."/>
            <person name="Peng Y."/>
            <person name="Rokas A."/>
            <person name="Rosa C.A."/>
            <person name="Scheuner C."/>
            <person name="Sibirny A.A."/>
            <person name="Slot J.C."/>
            <person name="Stielow J.B."/>
            <person name="Sun H."/>
            <person name="Kurtzman C.P."/>
            <person name="Blackwell M."/>
            <person name="Grigoriev I.V."/>
            <person name="Jeffries T.W."/>
        </authorList>
    </citation>
    <scope>NUCLEOTIDE SEQUENCE [LARGE SCALE GENOMIC DNA]</scope>
    <source>
        <strain evidence="19">NRRL Y-17324</strain>
    </source>
</reference>
<dbReference type="AlphaFoldDB" id="A0A1E4SCF0"/>
<evidence type="ECO:0000256" key="15">
    <source>
        <dbReference type="ARBA" id="ARBA00023288"/>
    </source>
</evidence>
<evidence type="ECO:0000313" key="18">
    <source>
        <dbReference type="EMBL" id="ODV77179.1"/>
    </source>
</evidence>
<accession>A0A1E4SCF0</accession>
<evidence type="ECO:0000256" key="3">
    <source>
        <dbReference type="ARBA" id="ARBA00007021"/>
    </source>
</evidence>
<dbReference type="GO" id="GO:1903561">
    <property type="term" value="C:extracellular vesicle"/>
    <property type="evidence" value="ECO:0007669"/>
    <property type="project" value="TreeGrafter"/>
</dbReference>
<dbReference type="GO" id="GO:0098609">
    <property type="term" value="P:cell-cell adhesion"/>
    <property type="evidence" value="ECO:0007669"/>
    <property type="project" value="TreeGrafter"/>
</dbReference>
<dbReference type="GeneID" id="30984766"/>
<feature type="non-terminal residue" evidence="18">
    <location>
        <position position="475"/>
    </location>
</feature>
<dbReference type="InterPro" id="IPR011252">
    <property type="entry name" value="Fibrogen-bd_dom1"/>
</dbReference>
<evidence type="ECO:0000256" key="2">
    <source>
        <dbReference type="ARBA" id="ARBA00004609"/>
    </source>
</evidence>
<dbReference type="GO" id="GO:0044403">
    <property type="term" value="P:biological process involved in symbiotic interaction"/>
    <property type="evidence" value="ECO:0007669"/>
    <property type="project" value="UniProtKB-ARBA"/>
</dbReference>
<dbReference type="PANTHER" id="PTHR33793">
    <property type="entry name" value="ALPHA-AGGLUTININ"/>
    <property type="match status" value="1"/>
</dbReference>
<evidence type="ECO:0000256" key="5">
    <source>
        <dbReference type="ARBA" id="ARBA00022512"/>
    </source>
</evidence>
<sequence>MKFLNIVAIAGSLAIATGKQVSGIFKSLDSVVYQLPPGSFFLHKTPGSPTWFATLSWEMDDSLVFPGDTFTLTMPYVFKFITSATSVSLTANGETFATCSLEGGELLVPFSLVKCTASDAIGSRDLLGHAIVAMGTIQVPFVFNNGGSSESVDLEGANGLVAGENTITFRDGDNELSTIAVFEGGSNSGNPPNALNFNSKVLPGLNLYQLTMLGGVCPDGYASGTIGLTVEQTNIDCETVKVGFTNDVNDFLFPKTYTDDFQFEETCSSTGYTVTYSNIPAGYRPFLGLLSDNPVGSFGPVTHYVDRYTCNSGQTSNNDETRYWGRYQNSDPNSDGGRVRIITLTYRGSTTALTTLPFTPGPGNTRTVVVQVPVPTTTVTSSWTGLVTTTITQTAEPGETATVIIEVPYPVVTITTPWTGTDITSVTVTGTDGTNTLVIETPIPTVTITTPWTGTDISTTTATGNGTNTVIIETP</sequence>
<feature type="domain" description="Agglutinin-like protein N-terminal" evidence="17">
    <location>
        <begin position="56"/>
        <end position="310"/>
    </location>
</feature>
<evidence type="ECO:0000256" key="8">
    <source>
        <dbReference type="ARBA" id="ARBA00022729"/>
    </source>
</evidence>
<evidence type="ECO:0000256" key="1">
    <source>
        <dbReference type="ARBA" id="ARBA00004191"/>
    </source>
</evidence>
<keyword evidence="12" id="KW-0472">Membrane</keyword>
<evidence type="ECO:0000259" key="17">
    <source>
        <dbReference type="SMART" id="SM01056"/>
    </source>
</evidence>
<keyword evidence="14" id="KW-0325">Glycoprotein</keyword>
<dbReference type="InterPro" id="IPR024672">
    <property type="entry name" value="Agglutinin-like_N"/>
</dbReference>
<feature type="chain" id="PRO_5009162721" evidence="16">
    <location>
        <begin position="19"/>
        <end position="475"/>
    </location>
</feature>
<dbReference type="RefSeq" id="XP_020062301.1">
    <property type="nucleotide sequence ID" value="XM_020210630.1"/>
</dbReference>
<evidence type="ECO:0000256" key="11">
    <source>
        <dbReference type="ARBA" id="ARBA00023026"/>
    </source>
</evidence>
<dbReference type="SMART" id="SM01056">
    <property type="entry name" value="Candida_ALS_N"/>
    <property type="match status" value="1"/>
</dbReference>
<dbReference type="GO" id="GO:0005886">
    <property type="term" value="C:plasma membrane"/>
    <property type="evidence" value="ECO:0007669"/>
    <property type="project" value="UniProtKB-SubCell"/>
</dbReference>
<keyword evidence="7" id="KW-0336">GPI-anchor</keyword>
<dbReference type="GO" id="GO:0030448">
    <property type="term" value="P:hyphal growth"/>
    <property type="evidence" value="ECO:0007669"/>
    <property type="project" value="TreeGrafter"/>
</dbReference>
<dbReference type="GO" id="GO:0009986">
    <property type="term" value="C:cell surface"/>
    <property type="evidence" value="ECO:0007669"/>
    <property type="project" value="TreeGrafter"/>
</dbReference>
<feature type="signal peptide" evidence="16">
    <location>
        <begin position="1"/>
        <end position="18"/>
    </location>
</feature>
<protein>
    <submittedName>
        <fullName evidence="18">Agglutinin-like protein</fullName>
    </submittedName>
</protein>
<keyword evidence="8 16" id="KW-0732">Signal</keyword>
<keyword evidence="19" id="KW-1185">Reference proteome</keyword>
<dbReference type="GO" id="GO:0098552">
    <property type="term" value="C:side of membrane"/>
    <property type="evidence" value="ECO:0007669"/>
    <property type="project" value="UniProtKB-KW"/>
</dbReference>
<dbReference type="PANTHER" id="PTHR33793:SF2">
    <property type="entry name" value="AGGLUTININ-LIKE PROTEIN 6"/>
    <property type="match status" value="1"/>
</dbReference>
<dbReference type="Proteomes" id="UP000094285">
    <property type="component" value="Unassembled WGS sequence"/>
</dbReference>
<evidence type="ECO:0000313" key="19">
    <source>
        <dbReference type="Proteomes" id="UP000094285"/>
    </source>
</evidence>
<comment type="subcellular location">
    <subcellularLocation>
        <location evidence="2">Cell membrane</location>
        <topology evidence="2">Lipid-anchor</topology>
        <topology evidence="2">GPI-anchor</topology>
    </subcellularLocation>
    <subcellularLocation>
        <location evidence="1">Secreted</location>
        <location evidence="1">Cell wall</location>
    </subcellularLocation>
</comment>
<organism evidence="18 19">
    <name type="scientific">Suhomyces tanzawaensis NRRL Y-17324</name>
    <dbReference type="NCBI Taxonomy" id="984487"/>
    <lineage>
        <taxon>Eukaryota</taxon>
        <taxon>Fungi</taxon>
        <taxon>Dikarya</taxon>
        <taxon>Ascomycota</taxon>
        <taxon>Saccharomycotina</taxon>
        <taxon>Pichiomycetes</taxon>
        <taxon>Debaryomycetaceae</taxon>
        <taxon>Suhomyces</taxon>
    </lineage>
</organism>
<dbReference type="InterPro" id="IPR033504">
    <property type="entry name" value="ALS"/>
</dbReference>
<evidence type="ECO:0000256" key="16">
    <source>
        <dbReference type="SAM" id="SignalP"/>
    </source>
</evidence>
<keyword evidence="15" id="KW-0449">Lipoprotein</keyword>
<keyword evidence="13" id="KW-1015">Disulfide bond</keyword>
<dbReference type="InterPro" id="IPR008966">
    <property type="entry name" value="Adhesion_dom_sf"/>
</dbReference>
<keyword evidence="11" id="KW-0843">Virulence</keyword>
<evidence type="ECO:0000256" key="13">
    <source>
        <dbReference type="ARBA" id="ARBA00023157"/>
    </source>
</evidence>
<dbReference type="Pfam" id="PF11766">
    <property type="entry name" value="Candida_ALS_N"/>
    <property type="match status" value="1"/>
</dbReference>
<dbReference type="SUPFAM" id="SSF49401">
    <property type="entry name" value="Bacterial adhesins"/>
    <property type="match status" value="1"/>
</dbReference>
<keyword evidence="9" id="KW-0677">Repeat</keyword>
<dbReference type="Gene3D" id="2.60.40.2430">
    <property type="entry name" value="Agglutinin-like protein, N-terminal domain, N2 subdomain"/>
    <property type="match status" value="1"/>
</dbReference>
<dbReference type="GO" id="GO:0030445">
    <property type="term" value="C:yeast-form cell wall"/>
    <property type="evidence" value="ECO:0007669"/>
    <property type="project" value="TreeGrafter"/>
</dbReference>
<dbReference type="Gene3D" id="2.60.40.1280">
    <property type="match status" value="1"/>
</dbReference>
<evidence type="ECO:0000256" key="9">
    <source>
        <dbReference type="ARBA" id="ARBA00022737"/>
    </source>
</evidence>
<dbReference type="InterPro" id="IPR043063">
    <property type="entry name" value="Agglutinin-like_N_N2"/>
</dbReference>
<dbReference type="STRING" id="984487.A0A1E4SCF0"/>
<evidence type="ECO:0000256" key="4">
    <source>
        <dbReference type="ARBA" id="ARBA00022475"/>
    </source>
</evidence>
<dbReference type="OrthoDB" id="3981162at2759"/>
<evidence type="ECO:0000256" key="7">
    <source>
        <dbReference type="ARBA" id="ARBA00022622"/>
    </source>
</evidence>
<dbReference type="InterPro" id="IPR008440">
    <property type="entry name" value="Agglutinin-like_ALS_rpt"/>
</dbReference>
<name>A0A1E4SCF0_9ASCO</name>
<evidence type="ECO:0000256" key="12">
    <source>
        <dbReference type="ARBA" id="ARBA00023136"/>
    </source>
</evidence>
<comment type="similarity">
    <text evidence="3">Belongs to the ALS family.</text>
</comment>
<keyword evidence="6" id="KW-0964">Secreted</keyword>
<dbReference type="GO" id="GO:0030446">
    <property type="term" value="C:hyphal cell wall"/>
    <property type="evidence" value="ECO:0007669"/>
    <property type="project" value="TreeGrafter"/>
</dbReference>